<gene>
    <name evidence="3" type="ORF">LMG26841_00998</name>
</gene>
<dbReference type="RefSeq" id="WP_244976832.1">
    <property type="nucleotide sequence ID" value="NZ_CADIKW010000001.1"/>
</dbReference>
<dbReference type="Pfam" id="PF14534">
    <property type="entry name" value="DUF4440"/>
    <property type="match status" value="1"/>
</dbReference>
<name>A0A6S7DKT1_9BURK</name>
<organism evidence="3 4">
    <name type="scientific">Achromobacter dolens</name>
    <dbReference type="NCBI Taxonomy" id="1287738"/>
    <lineage>
        <taxon>Bacteria</taxon>
        <taxon>Pseudomonadati</taxon>
        <taxon>Pseudomonadota</taxon>
        <taxon>Betaproteobacteria</taxon>
        <taxon>Burkholderiales</taxon>
        <taxon>Alcaligenaceae</taxon>
        <taxon>Achromobacter</taxon>
    </lineage>
</organism>
<dbReference type="EMBL" id="CADIKW010000001">
    <property type="protein sequence ID" value="CAB3831684.1"/>
    <property type="molecule type" value="Genomic_DNA"/>
</dbReference>
<feature type="signal peptide" evidence="1">
    <location>
        <begin position="1"/>
        <end position="40"/>
    </location>
</feature>
<reference evidence="3 4" key="1">
    <citation type="submission" date="2020-04" db="EMBL/GenBank/DDBJ databases">
        <authorList>
            <person name="De Canck E."/>
        </authorList>
    </citation>
    <scope>NUCLEOTIDE SEQUENCE [LARGE SCALE GENOMIC DNA]</scope>
    <source>
        <strain evidence="3 4">LMG 26841</strain>
    </source>
</reference>
<dbReference type="SUPFAM" id="SSF54427">
    <property type="entry name" value="NTF2-like"/>
    <property type="match status" value="1"/>
</dbReference>
<feature type="chain" id="PRO_5028974682" description="DUF4440 domain-containing protein" evidence="1">
    <location>
        <begin position="41"/>
        <end position="179"/>
    </location>
</feature>
<dbReference type="InterPro" id="IPR032710">
    <property type="entry name" value="NTF2-like_dom_sf"/>
</dbReference>
<protein>
    <recommendedName>
        <fullName evidence="2">DUF4440 domain-containing protein</fullName>
    </recommendedName>
</protein>
<sequence>MLNPSLAMPQAALRLHKMKTAFTMALLGGMASAMPLAAHAGAGAAFTLADRQQVQAVFEQQARAATAHDLDAFSAVFAPSGAEGDPVTFVARPYQFWGKAELIEHFRETFKGIWKFEPDLAKLRIVPLTPDVAQLYAPTRITLGRTAADARTAAYLVYEVAVRTPAGWRIGSIVPISAQ</sequence>
<proteinExistence type="predicted"/>
<keyword evidence="4" id="KW-1185">Reference proteome</keyword>
<evidence type="ECO:0000256" key="1">
    <source>
        <dbReference type="SAM" id="SignalP"/>
    </source>
</evidence>
<accession>A0A6S7DKT1</accession>
<evidence type="ECO:0000313" key="3">
    <source>
        <dbReference type="EMBL" id="CAB3831684.1"/>
    </source>
</evidence>
<keyword evidence="1" id="KW-0732">Signal</keyword>
<evidence type="ECO:0000259" key="2">
    <source>
        <dbReference type="Pfam" id="PF14534"/>
    </source>
</evidence>
<evidence type="ECO:0000313" key="4">
    <source>
        <dbReference type="Proteomes" id="UP000494272"/>
    </source>
</evidence>
<feature type="domain" description="DUF4440" evidence="2">
    <location>
        <begin position="54"/>
        <end position="170"/>
    </location>
</feature>
<dbReference type="Gene3D" id="3.10.450.50">
    <property type="match status" value="1"/>
</dbReference>
<dbReference type="Proteomes" id="UP000494272">
    <property type="component" value="Unassembled WGS sequence"/>
</dbReference>
<dbReference type="GeneID" id="94354545"/>
<dbReference type="AlphaFoldDB" id="A0A6S7DKT1"/>
<dbReference type="InterPro" id="IPR027843">
    <property type="entry name" value="DUF4440"/>
</dbReference>